<protein>
    <recommendedName>
        <fullName evidence="1">DUF4351 domain-containing protein</fullName>
    </recommendedName>
</protein>
<evidence type="ECO:0000313" key="3">
    <source>
        <dbReference type="Proteomes" id="UP000366051"/>
    </source>
</evidence>
<evidence type="ECO:0000313" key="2">
    <source>
        <dbReference type="EMBL" id="QGG48852.1"/>
    </source>
</evidence>
<sequence>MVDRESYNEKPQEHLNKSTEAILNSSLPTHEKRQVLMQASLLAGLVHDEVLIKRIFSEVENMINIEESSTYRLIIERGERKALSEALIRLLTIKFGELSPTYAERIQEQELTALQTLTDKIFELDKLEDLEKFLH</sequence>
<accession>A0A5Q2N667</accession>
<dbReference type="Proteomes" id="UP000366051">
    <property type="component" value="Chromosome"/>
</dbReference>
<evidence type="ECO:0000259" key="1">
    <source>
        <dbReference type="Pfam" id="PF14261"/>
    </source>
</evidence>
<feature type="domain" description="DUF4351" evidence="1">
    <location>
        <begin position="77"/>
        <end position="134"/>
    </location>
</feature>
<gene>
    <name evidence="2" type="ORF">FTV88_2763</name>
</gene>
<dbReference type="AlphaFoldDB" id="A0A5Q2N667"/>
<dbReference type="OrthoDB" id="1730086at2"/>
<organism evidence="2 3">
    <name type="scientific">Heliorestis convoluta</name>
    <dbReference type="NCBI Taxonomy" id="356322"/>
    <lineage>
        <taxon>Bacteria</taxon>
        <taxon>Bacillati</taxon>
        <taxon>Bacillota</taxon>
        <taxon>Clostridia</taxon>
        <taxon>Eubacteriales</taxon>
        <taxon>Heliobacteriaceae</taxon>
        <taxon>Heliorestis</taxon>
    </lineage>
</organism>
<dbReference type="InterPro" id="IPR025587">
    <property type="entry name" value="DUF4351"/>
</dbReference>
<dbReference type="Pfam" id="PF14261">
    <property type="entry name" value="DUF4351"/>
    <property type="match status" value="1"/>
</dbReference>
<reference evidence="3" key="1">
    <citation type="submission" date="2019-11" db="EMBL/GenBank/DDBJ databases">
        <title>Genome sequence of Heliorestis convoluta strain HH, an alkaliphilic and minimalistic phototrophic bacterium from a soda lake in Egypt.</title>
        <authorList>
            <person name="Dewey E.D."/>
            <person name="Stokes L.M."/>
            <person name="Burchell B.M."/>
            <person name="Shaffer K.N."/>
            <person name="Huntington A.M."/>
            <person name="Baker J.M."/>
            <person name="Nadendla S."/>
            <person name="Giglio M.G."/>
            <person name="Touchman J.W."/>
            <person name="Blankenship R.E."/>
            <person name="Madigan M.T."/>
            <person name="Sattley W.M."/>
        </authorList>
    </citation>
    <scope>NUCLEOTIDE SEQUENCE [LARGE SCALE GENOMIC DNA]</scope>
    <source>
        <strain evidence="3">HH</strain>
    </source>
</reference>
<name>A0A5Q2N667_9FIRM</name>
<dbReference type="RefSeq" id="WP_153725941.1">
    <property type="nucleotide sequence ID" value="NZ_CP045875.1"/>
</dbReference>
<proteinExistence type="predicted"/>
<keyword evidence="3" id="KW-1185">Reference proteome</keyword>
<dbReference type="EMBL" id="CP045875">
    <property type="protein sequence ID" value="QGG48852.1"/>
    <property type="molecule type" value="Genomic_DNA"/>
</dbReference>
<dbReference type="KEGG" id="hcv:FTV88_2763"/>